<evidence type="ECO:0000313" key="3">
    <source>
        <dbReference type="Proteomes" id="UP000241818"/>
    </source>
</evidence>
<dbReference type="Pfam" id="PF20150">
    <property type="entry name" value="2EXR"/>
    <property type="match status" value="1"/>
</dbReference>
<organism evidence="2 3">
    <name type="scientific">Amorphotheca resinae ATCC 22711</name>
    <dbReference type="NCBI Taxonomy" id="857342"/>
    <lineage>
        <taxon>Eukaryota</taxon>
        <taxon>Fungi</taxon>
        <taxon>Dikarya</taxon>
        <taxon>Ascomycota</taxon>
        <taxon>Pezizomycotina</taxon>
        <taxon>Leotiomycetes</taxon>
        <taxon>Helotiales</taxon>
        <taxon>Amorphothecaceae</taxon>
        <taxon>Amorphotheca</taxon>
    </lineage>
</organism>
<dbReference type="GeneID" id="36571591"/>
<feature type="domain" description="2EXR" evidence="1">
    <location>
        <begin position="234"/>
        <end position="322"/>
    </location>
</feature>
<dbReference type="InParanoid" id="A0A2T3B7B8"/>
<dbReference type="InterPro" id="IPR045518">
    <property type="entry name" value="2EXR"/>
</dbReference>
<dbReference type="EMBL" id="KZ679008">
    <property type="protein sequence ID" value="PSS22759.1"/>
    <property type="molecule type" value="Genomic_DNA"/>
</dbReference>
<evidence type="ECO:0000259" key="1">
    <source>
        <dbReference type="Pfam" id="PF20150"/>
    </source>
</evidence>
<dbReference type="Proteomes" id="UP000241818">
    <property type="component" value="Unassembled WGS sequence"/>
</dbReference>
<sequence>MAAKKRRSCPPKCRFCRQKKCSLAAGQNKGTKKYMMTTFNETSPSDMATKAASTFADRSKAVLPSGFKGPVGGRLDRAFDRSRNGYKDLEHFQGEVFLKTPGDNLDVLYSSDTVDDVFYHSSVGLLFLVTEKPNTGFKHKHQDINGIDLPEMCTSLVCYQKEEADKLFTFYKEQDDGYNTAHFEHKVTKGQEKRYKQMQNFADTLFLLYEHRERMLKTTALEFGKACRHDLTLFAVFQNFPLEVKHKIWKLVLPGPRYVLTHPFFVDTGKTKVRIACHNEIPAPYHVCRSSRTFMQETKTTIELFDSYGPTGIYFDNSQDTLVLLNLVFLRSTKNLPELKKIAEPFLKIKKLAIRWQSVGWAADHITWMPSVFPAVETLTLLSTPSSTEIPVVAKWGDYIDVSPHTSDYVAKADVSLRKTWILEAYTKWEKVHGVQRESKELDIKVMALCQKEKPPKIEETDYTFLEIPSHWRRQSTGMWDASVAVAEFTRIKAKNLWNEPR</sequence>
<keyword evidence="3" id="KW-1185">Reference proteome</keyword>
<gene>
    <name evidence="2" type="ORF">M430DRAFT_16707</name>
</gene>
<evidence type="ECO:0000313" key="2">
    <source>
        <dbReference type="EMBL" id="PSS22759.1"/>
    </source>
</evidence>
<reference evidence="2 3" key="1">
    <citation type="journal article" date="2018" name="New Phytol.">
        <title>Comparative genomics and transcriptomics depict ericoid mycorrhizal fungi as versatile saprotrophs and plant mutualists.</title>
        <authorList>
            <person name="Martino E."/>
            <person name="Morin E."/>
            <person name="Grelet G.A."/>
            <person name="Kuo A."/>
            <person name="Kohler A."/>
            <person name="Daghino S."/>
            <person name="Barry K.W."/>
            <person name="Cichocki N."/>
            <person name="Clum A."/>
            <person name="Dockter R.B."/>
            <person name="Hainaut M."/>
            <person name="Kuo R.C."/>
            <person name="LaButti K."/>
            <person name="Lindahl B.D."/>
            <person name="Lindquist E.A."/>
            <person name="Lipzen A."/>
            <person name="Khouja H.R."/>
            <person name="Magnuson J."/>
            <person name="Murat C."/>
            <person name="Ohm R.A."/>
            <person name="Singer S.W."/>
            <person name="Spatafora J.W."/>
            <person name="Wang M."/>
            <person name="Veneault-Fourrey C."/>
            <person name="Henrissat B."/>
            <person name="Grigoriev I.V."/>
            <person name="Martin F.M."/>
            <person name="Perotto S."/>
        </authorList>
    </citation>
    <scope>NUCLEOTIDE SEQUENCE [LARGE SCALE GENOMIC DNA]</scope>
    <source>
        <strain evidence="2 3">ATCC 22711</strain>
    </source>
</reference>
<protein>
    <recommendedName>
        <fullName evidence="1">2EXR domain-containing protein</fullName>
    </recommendedName>
</protein>
<dbReference type="RefSeq" id="XP_024722805.1">
    <property type="nucleotide sequence ID" value="XM_024863510.1"/>
</dbReference>
<name>A0A2T3B7B8_AMORE</name>
<proteinExistence type="predicted"/>
<accession>A0A2T3B7B8</accession>
<dbReference type="AlphaFoldDB" id="A0A2T3B7B8"/>